<dbReference type="InterPro" id="IPR051556">
    <property type="entry name" value="N-term/lysine_N-AcTrnsfr"/>
</dbReference>
<proteinExistence type="predicted"/>
<name>A0ABV8AS61_9BACT</name>
<protein>
    <submittedName>
        <fullName evidence="4">GNAT family N-acetyltransferase</fullName>
    </submittedName>
</protein>
<dbReference type="CDD" id="cd04301">
    <property type="entry name" value="NAT_SF"/>
    <property type="match status" value="1"/>
</dbReference>
<keyword evidence="2" id="KW-0012">Acyltransferase</keyword>
<dbReference type="PROSITE" id="PS51186">
    <property type="entry name" value="GNAT"/>
    <property type="match status" value="1"/>
</dbReference>
<gene>
    <name evidence="4" type="ORF">ACFOSV_09985</name>
</gene>
<keyword evidence="5" id="KW-1185">Reference proteome</keyword>
<comment type="caution">
    <text evidence="4">The sequence shown here is derived from an EMBL/GenBank/DDBJ whole genome shotgun (WGS) entry which is preliminary data.</text>
</comment>
<dbReference type="Pfam" id="PF00583">
    <property type="entry name" value="Acetyltransf_1"/>
    <property type="match status" value="1"/>
</dbReference>
<reference evidence="5" key="1">
    <citation type="journal article" date="2019" name="Int. J. Syst. Evol. Microbiol.">
        <title>The Global Catalogue of Microorganisms (GCM) 10K type strain sequencing project: providing services to taxonomists for standard genome sequencing and annotation.</title>
        <authorList>
            <consortium name="The Broad Institute Genomics Platform"/>
            <consortium name="The Broad Institute Genome Sequencing Center for Infectious Disease"/>
            <person name="Wu L."/>
            <person name="Ma J."/>
        </authorList>
    </citation>
    <scope>NUCLEOTIDE SEQUENCE [LARGE SCALE GENOMIC DNA]</scope>
    <source>
        <strain evidence="5">CCUG 60523</strain>
    </source>
</reference>
<dbReference type="Proteomes" id="UP001595805">
    <property type="component" value="Unassembled WGS sequence"/>
</dbReference>
<dbReference type="SUPFAM" id="SSF55729">
    <property type="entry name" value="Acyl-CoA N-acyltransferases (Nat)"/>
    <property type="match status" value="1"/>
</dbReference>
<organism evidence="4 5">
    <name type="scientific">Algoriphagus namhaensis</name>
    <dbReference type="NCBI Taxonomy" id="915353"/>
    <lineage>
        <taxon>Bacteria</taxon>
        <taxon>Pseudomonadati</taxon>
        <taxon>Bacteroidota</taxon>
        <taxon>Cytophagia</taxon>
        <taxon>Cytophagales</taxon>
        <taxon>Cyclobacteriaceae</taxon>
        <taxon>Algoriphagus</taxon>
    </lineage>
</organism>
<dbReference type="EMBL" id="JBHRZS010000007">
    <property type="protein sequence ID" value="MFC3880507.1"/>
    <property type="molecule type" value="Genomic_DNA"/>
</dbReference>
<evidence type="ECO:0000313" key="4">
    <source>
        <dbReference type="EMBL" id="MFC3880507.1"/>
    </source>
</evidence>
<keyword evidence="1" id="KW-0808">Transferase</keyword>
<evidence type="ECO:0000313" key="5">
    <source>
        <dbReference type="Proteomes" id="UP001595805"/>
    </source>
</evidence>
<dbReference type="InterPro" id="IPR016181">
    <property type="entry name" value="Acyl_CoA_acyltransferase"/>
</dbReference>
<evidence type="ECO:0000256" key="2">
    <source>
        <dbReference type="ARBA" id="ARBA00023315"/>
    </source>
</evidence>
<dbReference type="PANTHER" id="PTHR42919:SF8">
    <property type="entry name" value="N-ALPHA-ACETYLTRANSFERASE 50"/>
    <property type="match status" value="1"/>
</dbReference>
<feature type="domain" description="N-acetyltransferase" evidence="3">
    <location>
        <begin position="8"/>
        <end position="176"/>
    </location>
</feature>
<dbReference type="InterPro" id="IPR000182">
    <property type="entry name" value="GNAT_dom"/>
</dbReference>
<dbReference type="PANTHER" id="PTHR42919">
    <property type="entry name" value="N-ALPHA-ACETYLTRANSFERASE"/>
    <property type="match status" value="1"/>
</dbReference>
<dbReference type="RefSeq" id="WP_377905865.1">
    <property type="nucleotide sequence ID" value="NZ_JBHRZS010000007.1"/>
</dbReference>
<accession>A0ABV8AS61</accession>
<dbReference type="Gene3D" id="3.40.630.30">
    <property type="match status" value="1"/>
</dbReference>
<evidence type="ECO:0000259" key="3">
    <source>
        <dbReference type="PROSITE" id="PS51186"/>
    </source>
</evidence>
<evidence type="ECO:0000256" key="1">
    <source>
        <dbReference type="ARBA" id="ARBA00022679"/>
    </source>
</evidence>
<sequence>MPIDKTGIRLKKAHKENLDSLLELARLAFLQAFTENNKPENVKSYLATAFSIGQLSKELDEKASLFMLAELDDEIVGYVKVNLTPAQTDIHDPESLEIARLYVLEHYLGLGVGKILLDWAIDFAKQNQKRYVWLGVWEHNPRAIRFYEKNGFSKFGTHPFPFGDEIQTDLLMKKTL</sequence>